<evidence type="ECO:0008006" key="4">
    <source>
        <dbReference type="Google" id="ProtNLM"/>
    </source>
</evidence>
<dbReference type="AlphaFoldDB" id="A0A1M6KPH1"/>
<feature type="transmembrane region" description="Helical" evidence="1">
    <location>
        <begin position="172"/>
        <end position="200"/>
    </location>
</feature>
<protein>
    <recommendedName>
        <fullName evidence="4">ABC-2 family transporter protein</fullName>
    </recommendedName>
</protein>
<accession>A0A1M6KPH1</accession>
<feature type="transmembrane region" description="Helical" evidence="1">
    <location>
        <begin position="114"/>
        <end position="147"/>
    </location>
</feature>
<evidence type="ECO:0000313" key="2">
    <source>
        <dbReference type="EMBL" id="SHJ60815.1"/>
    </source>
</evidence>
<feature type="transmembrane region" description="Helical" evidence="1">
    <location>
        <begin position="74"/>
        <end position="93"/>
    </location>
</feature>
<reference evidence="2 3" key="1">
    <citation type="submission" date="2016-11" db="EMBL/GenBank/DDBJ databases">
        <authorList>
            <person name="Jaros S."/>
            <person name="Januszkiewicz K."/>
            <person name="Wedrychowicz H."/>
        </authorList>
    </citation>
    <scope>NUCLEOTIDE SEQUENCE [LARGE SCALE GENOMIC DNA]</scope>
    <source>
        <strain evidence="2 3">DSM 15970</strain>
    </source>
</reference>
<keyword evidence="1" id="KW-0812">Transmembrane</keyword>
<sequence>MIRTLQFELNRALKNRSFSVSLLIGLGISISHVVLSVIPSVAQLDNYLLGKGEYPVSVFNKWIGGEAYSFQPELYFVLLPILCCIPYVDSLFVDRKTGYTKNIYIRTKKGYYYASKLLAVFISAGLVITIPLVLNLILAAAFLPSIIPESSSMTFPLFEASMWSEIFYAQPYLYICLYILVIFLFSGLISVIGLTVAFFVKTRFVALVIPFMGYILLDFVCAYTFLYKFSPKIFLRPNQPSPADFKVIATEFIVFALITAVIYYVKWKNDEAY</sequence>
<dbReference type="RefSeq" id="WP_143147914.1">
    <property type="nucleotide sequence ID" value="NZ_FQYT01000028.1"/>
</dbReference>
<organism evidence="2 3">
    <name type="scientific">Parasporobacterium paucivorans DSM 15970</name>
    <dbReference type="NCBI Taxonomy" id="1122934"/>
    <lineage>
        <taxon>Bacteria</taxon>
        <taxon>Bacillati</taxon>
        <taxon>Bacillota</taxon>
        <taxon>Clostridia</taxon>
        <taxon>Lachnospirales</taxon>
        <taxon>Lachnospiraceae</taxon>
        <taxon>Parasporobacterium</taxon>
    </lineage>
</organism>
<keyword evidence="3" id="KW-1185">Reference proteome</keyword>
<evidence type="ECO:0000256" key="1">
    <source>
        <dbReference type="SAM" id="Phobius"/>
    </source>
</evidence>
<dbReference type="OrthoDB" id="2067652at2"/>
<dbReference type="STRING" id="1122934.SAMN02745691_02240"/>
<dbReference type="EMBL" id="FQYT01000028">
    <property type="protein sequence ID" value="SHJ60815.1"/>
    <property type="molecule type" value="Genomic_DNA"/>
</dbReference>
<gene>
    <name evidence="2" type="ORF">SAMN02745691_02240</name>
</gene>
<evidence type="ECO:0000313" key="3">
    <source>
        <dbReference type="Proteomes" id="UP000184342"/>
    </source>
</evidence>
<keyword evidence="1" id="KW-0472">Membrane</keyword>
<feature type="transmembrane region" description="Helical" evidence="1">
    <location>
        <begin position="247"/>
        <end position="265"/>
    </location>
</feature>
<feature type="transmembrane region" description="Helical" evidence="1">
    <location>
        <begin position="20"/>
        <end position="42"/>
    </location>
</feature>
<keyword evidence="1" id="KW-1133">Transmembrane helix</keyword>
<feature type="transmembrane region" description="Helical" evidence="1">
    <location>
        <begin position="207"/>
        <end position="227"/>
    </location>
</feature>
<dbReference type="Proteomes" id="UP000184342">
    <property type="component" value="Unassembled WGS sequence"/>
</dbReference>
<name>A0A1M6KPH1_9FIRM</name>
<proteinExistence type="predicted"/>